<dbReference type="SUPFAM" id="SSF51735">
    <property type="entry name" value="NAD(P)-binding Rossmann-fold domains"/>
    <property type="match status" value="1"/>
</dbReference>
<evidence type="ECO:0000313" key="6">
    <source>
        <dbReference type="Proteomes" id="UP001338125"/>
    </source>
</evidence>
<keyword evidence="3" id="KW-0560">Oxidoreductase</keyword>
<comment type="caution">
    <text evidence="5">The sequence shown here is derived from an EMBL/GenBank/DDBJ whole genome shotgun (WGS) entry which is preliminary data.</text>
</comment>
<evidence type="ECO:0000313" key="5">
    <source>
        <dbReference type="EMBL" id="KAK5988334.1"/>
    </source>
</evidence>
<evidence type="ECO:0000256" key="1">
    <source>
        <dbReference type="ARBA" id="ARBA00006484"/>
    </source>
</evidence>
<evidence type="ECO:0000256" key="2">
    <source>
        <dbReference type="ARBA" id="ARBA00022857"/>
    </source>
</evidence>
<name>A0ABR0S841_9HYPO</name>
<dbReference type="Proteomes" id="UP001338125">
    <property type="component" value="Unassembled WGS sequence"/>
</dbReference>
<dbReference type="InterPro" id="IPR036291">
    <property type="entry name" value="NAD(P)-bd_dom_sf"/>
</dbReference>
<sequence>MSPTVWLVTGSTSGLGAALVDHILSRGDQVIASGRKVNERLAHLKSNPNAALLELDIAAGKEELLAKIQAAWQIFGRIDVLMNNAGISATRSVEDAGDDYVQNMFQVNLFGQMYLTQAILPLLRAQGHGCIAFTASSSSWMALPFMSHYAMTKAALDVFAETLHREISPLGLRAVAFDCGAFPTRLMHPREESQKADTESQEPAIDDYKPLYGDLMSVFTTDPMGLMIGDPTKAASTIFDVVKAEGVAASKTWAVRVVLGSDSLDSAKQRRQGELKLLSDWESVSRSTDGNVYKRRDDLQKFTVVTGAEV</sequence>
<reference evidence="5 6" key="1">
    <citation type="submission" date="2024-01" db="EMBL/GenBank/DDBJ databases">
        <title>Complete genome of Cladobotryum mycophilum ATHUM6906.</title>
        <authorList>
            <person name="Christinaki A.C."/>
            <person name="Myridakis A.I."/>
            <person name="Kouvelis V.N."/>
        </authorList>
    </citation>
    <scope>NUCLEOTIDE SEQUENCE [LARGE SCALE GENOMIC DNA]</scope>
    <source>
        <strain evidence="5 6">ATHUM6906</strain>
    </source>
</reference>
<dbReference type="PANTHER" id="PTHR43976">
    <property type="entry name" value="SHORT CHAIN DEHYDROGENASE"/>
    <property type="match status" value="1"/>
</dbReference>
<evidence type="ECO:0000256" key="3">
    <source>
        <dbReference type="ARBA" id="ARBA00023002"/>
    </source>
</evidence>
<dbReference type="InterPro" id="IPR020904">
    <property type="entry name" value="Sc_DH/Rdtase_CS"/>
</dbReference>
<dbReference type="PANTHER" id="PTHR43976:SF16">
    <property type="entry name" value="SHORT-CHAIN DEHYDROGENASE_REDUCTASE FAMILY PROTEIN"/>
    <property type="match status" value="1"/>
</dbReference>
<comment type="similarity">
    <text evidence="1 4">Belongs to the short-chain dehydrogenases/reductases (SDR) family.</text>
</comment>
<dbReference type="InterPro" id="IPR051911">
    <property type="entry name" value="SDR_oxidoreductase"/>
</dbReference>
<dbReference type="PRINTS" id="PR00080">
    <property type="entry name" value="SDRFAMILY"/>
</dbReference>
<accession>A0ABR0S841</accession>
<dbReference type="PRINTS" id="PR00081">
    <property type="entry name" value="GDHRDH"/>
</dbReference>
<dbReference type="PROSITE" id="PS00061">
    <property type="entry name" value="ADH_SHORT"/>
    <property type="match status" value="1"/>
</dbReference>
<protein>
    <submittedName>
        <fullName evidence="5">Oxidoreductase BOA17-like protein</fullName>
    </submittedName>
</protein>
<dbReference type="EMBL" id="JAVFKD010000016">
    <property type="protein sequence ID" value="KAK5988334.1"/>
    <property type="molecule type" value="Genomic_DNA"/>
</dbReference>
<proteinExistence type="inferred from homology"/>
<organism evidence="5 6">
    <name type="scientific">Cladobotryum mycophilum</name>
    <dbReference type="NCBI Taxonomy" id="491253"/>
    <lineage>
        <taxon>Eukaryota</taxon>
        <taxon>Fungi</taxon>
        <taxon>Dikarya</taxon>
        <taxon>Ascomycota</taxon>
        <taxon>Pezizomycotina</taxon>
        <taxon>Sordariomycetes</taxon>
        <taxon>Hypocreomycetidae</taxon>
        <taxon>Hypocreales</taxon>
        <taxon>Hypocreaceae</taxon>
        <taxon>Cladobotryum</taxon>
    </lineage>
</organism>
<keyword evidence="6" id="KW-1185">Reference proteome</keyword>
<dbReference type="Gene3D" id="3.40.50.720">
    <property type="entry name" value="NAD(P)-binding Rossmann-like Domain"/>
    <property type="match status" value="1"/>
</dbReference>
<evidence type="ECO:0000256" key="4">
    <source>
        <dbReference type="RuleBase" id="RU000363"/>
    </source>
</evidence>
<keyword evidence="2" id="KW-0521">NADP</keyword>
<dbReference type="InterPro" id="IPR002347">
    <property type="entry name" value="SDR_fam"/>
</dbReference>
<gene>
    <name evidence="5" type="ORF">PT974_12484</name>
</gene>
<dbReference type="Pfam" id="PF00106">
    <property type="entry name" value="adh_short"/>
    <property type="match status" value="1"/>
</dbReference>